<keyword evidence="2" id="KW-0479">Metal-binding</keyword>
<dbReference type="SUPFAM" id="SSF46548">
    <property type="entry name" value="alpha-helical ferredoxin"/>
    <property type="match status" value="1"/>
</dbReference>
<dbReference type="AlphaFoldDB" id="I4C5C3"/>
<dbReference type="GO" id="GO:0051539">
    <property type="term" value="F:4 iron, 4 sulfur cluster binding"/>
    <property type="evidence" value="ECO:0007669"/>
    <property type="project" value="UniProtKB-KW"/>
</dbReference>
<feature type="transmembrane region" description="Helical" evidence="6">
    <location>
        <begin position="126"/>
        <end position="144"/>
    </location>
</feature>
<dbReference type="Gene3D" id="1.20.950.20">
    <property type="entry name" value="Transmembrane di-heme cytochromes, Chain C"/>
    <property type="match status" value="1"/>
</dbReference>
<name>I4C5C3_DESTA</name>
<keyword evidence="1" id="KW-0004">4Fe-4S</keyword>
<evidence type="ECO:0000256" key="5">
    <source>
        <dbReference type="ARBA" id="ARBA00023014"/>
    </source>
</evidence>
<proteinExistence type="predicted"/>
<dbReference type="SUPFAM" id="SSF103501">
    <property type="entry name" value="Respiratory nitrate reductase 1 gamma chain"/>
    <property type="match status" value="1"/>
</dbReference>
<dbReference type="GO" id="GO:0046872">
    <property type="term" value="F:metal ion binding"/>
    <property type="evidence" value="ECO:0007669"/>
    <property type="project" value="UniProtKB-KW"/>
</dbReference>
<protein>
    <submittedName>
        <fullName evidence="8">Fe-S oxidoreductase</fullName>
    </submittedName>
</protein>
<dbReference type="Pfam" id="PF02754">
    <property type="entry name" value="CCG"/>
    <property type="match status" value="2"/>
</dbReference>
<feature type="domain" description="4Fe-4S ferredoxin-type" evidence="7">
    <location>
        <begin position="286"/>
        <end position="317"/>
    </location>
</feature>
<dbReference type="PROSITE" id="PS00198">
    <property type="entry name" value="4FE4S_FER_1"/>
    <property type="match status" value="2"/>
</dbReference>
<dbReference type="GO" id="GO:0005886">
    <property type="term" value="C:plasma membrane"/>
    <property type="evidence" value="ECO:0007669"/>
    <property type="project" value="TreeGrafter"/>
</dbReference>
<feature type="transmembrane region" description="Helical" evidence="6">
    <location>
        <begin position="164"/>
        <end position="186"/>
    </location>
</feature>
<dbReference type="eggNOG" id="COG0479">
    <property type="taxonomic scope" value="Bacteria"/>
</dbReference>
<feature type="transmembrane region" description="Helical" evidence="6">
    <location>
        <begin position="12"/>
        <end position="36"/>
    </location>
</feature>
<dbReference type="InterPro" id="IPR017900">
    <property type="entry name" value="4Fe4S_Fe_S_CS"/>
</dbReference>
<feature type="transmembrane region" description="Helical" evidence="6">
    <location>
        <begin position="220"/>
        <end position="237"/>
    </location>
</feature>
<reference evidence="9" key="1">
    <citation type="submission" date="2012-06" db="EMBL/GenBank/DDBJ databases">
        <title>Complete sequence of chromosome of Desulfomonile tiedjei DSM 6799.</title>
        <authorList>
            <person name="Lucas S."/>
            <person name="Copeland A."/>
            <person name="Lapidus A."/>
            <person name="Glavina del Rio T."/>
            <person name="Dalin E."/>
            <person name="Tice H."/>
            <person name="Bruce D."/>
            <person name="Goodwin L."/>
            <person name="Pitluck S."/>
            <person name="Peters L."/>
            <person name="Ovchinnikova G."/>
            <person name="Zeytun A."/>
            <person name="Lu M."/>
            <person name="Kyrpides N."/>
            <person name="Mavromatis K."/>
            <person name="Ivanova N."/>
            <person name="Brettin T."/>
            <person name="Detter J.C."/>
            <person name="Han C."/>
            <person name="Larimer F."/>
            <person name="Land M."/>
            <person name="Hauser L."/>
            <person name="Markowitz V."/>
            <person name="Cheng J.-F."/>
            <person name="Hugenholtz P."/>
            <person name="Woyke T."/>
            <person name="Wu D."/>
            <person name="Spring S."/>
            <person name="Schroeder M."/>
            <person name="Brambilla E."/>
            <person name="Klenk H.-P."/>
            <person name="Eisen J.A."/>
        </authorList>
    </citation>
    <scope>NUCLEOTIDE SEQUENCE [LARGE SCALE GENOMIC DNA]</scope>
    <source>
        <strain evidence="9">ATCC 49306 / DSM 6799 / DCB-1</strain>
    </source>
</reference>
<dbReference type="InterPro" id="IPR051460">
    <property type="entry name" value="HdrC_iron-sulfur_subunit"/>
</dbReference>
<evidence type="ECO:0000313" key="8">
    <source>
        <dbReference type="EMBL" id="AFM24764.1"/>
    </source>
</evidence>
<dbReference type="RefSeq" id="WP_014809908.1">
    <property type="nucleotide sequence ID" value="NC_018025.1"/>
</dbReference>
<organism evidence="8 9">
    <name type="scientific">Desulfomonile tiedjei (strain ATCC 49306 / DSM 6799 / DCB-1)</name>
    <dbReference type="NCBI Taxonomy" id="706587"/>
    <lineage>
        <taxon>Bacteria</taxon>
        <taxon>Pseudomonadati</taxon>
        <taxon>Thermodesulfobacteriota</taxon>
        <taxon>Desulfomonilia</taxon>
        <taxon>Desulfomonilales</taxon>
        <taxon>Desulfomonilaceae</taxon>
        <taxon>Desulfomonile</taxon>
    </lineage>
</organism>
<evidence type="ECO:0000256" key="3">
    <source>
        <dbReference type="ARBA" id="ARBA00023002"/>
    </source>
</evidence>
<dbReference type="InterPro" id="IPR036197">
    <property type="entry name" value="NarG-like_sf"/>
</dbReference>
<evidence type="ECO:0000256" key="4">
    <source>
        <dbReference type="ARBA" id="ARBA00023004"/>
    </source>
</evidence>
<evidence type="ECO:0000313" key="9">
    <source>
        <dbReference type="Proteomes" id="UP000006055"/>
    </source>
</evidence>
<evidence type="ECO:0000256" key="6">
    <source>
        <dbReference type="SAM" id="Phobius"/>
    </source>
</evidence>
<dbReference type="Pfam" id="PF13187">
    <property type="entry name" value="Fer4_9"/>
    <property type="match status" value="1"/>
</dbReference>
<feature type="domain" description="4Fe-4S ferredoxin-type" evidence="7">
    <location>
        <begin position="347"/>
        <end position="377"/>
    </location>
</feature>
<keyword evidence="6" id="KW-0812">Transmembrane</keyword>
<dbReference type="InterPro" id="IPR009051">
    <property type="entry name" value="Helical_ferredxn"/>
</dbReference>
<dbReference type="PATRIC" id="fig|706587.4.peg.2366"/>
<evidence type="ECO:0000256" key="1">
    <source>
        <dbReference type="ARBA" id="ARBA00022485"/>
    </source>
</evidence>
<dbReference type="PANTHER" id="PTHR43255">
    <property type="entry name" value="IRON-SULFUR-BINDING OXIDOREDUCTASE FADF-RELATED-RELATED"/>
    <property type="match status" value="1"/>
</dbReference>
<dbReference type="InterPro" id="IPR017896">
    <property type="entry name" value="4Fe4S_Fe-S-bd"/>
</dbReference>
<dbReference type="Gene3D" id="1.10.1060.10">
    <property type="entry name" value="Alpha-helical ferredoxin"/>
    <property type="match status" value="1"/>
</dbReference>
<keyword evidence="6" id="KW-1133">Transmembrane helix</keyword>
<dbReference type="HOGENOM" id="CLU_005304_1_0_7"/>
<evidence type="ECO:0000256" key="2">
    <source>
        <dbReference type="ARBA" id="ARBA00022723"/>
    </source>
</evidence>
<keyword evidence="3" id="KW-0560">Oxidoreductase</keyword>
<dbReference type="PROSITE" id="PS51379">
    <property type="entry name" value="4FE4S_FER_2"/>
    <property type="match status" value="2"/>
</dbReference>
<evidence type="ECO:0000259" key="7">
    <source>
        <dbReference type="PROSITE" id="PS51379"/>
    </source>
</evidence>
<gene>
    <name evidence="8" type="ordered locus">Desti_2063</name>
</gene>
<dbReference type="eggNOG" id="COG0247">
    <property type="taxonomic scope" value="Bacteria"/>
</dbReference>
<dbReference type="EMBL" id="CP003360">
    <property type="protein sequence ID" value="AFM24764.1"/>
    <property type="molecule type" value="Genomic_DNA"/>
</dbReference>
<sequence>MTLLEPADLPLAGIPAPTVAAVILVGAVSFFCYVMYRRMDLLRKLMPDFRFDDIGARVRMLVIYGFGQLRQPRYLGAGILHILLFAGFILLSLRSLTLIGRGFSTGFHLPGLTGTPGFVYESLKDYTVLIVLAVCVICMIRRAVFKPARYDHPGGAGHEHEAYVILGLVSALMITDMLYDGSAYLVHPEASAVYLPAAALASLFMSGADPALLERLHVGGYWLHILVFFGLLNYLPISKHFHVITALPNVFFAKLHKGAIKPVRYGVEDWMSMEECGVGRFEAFTWKNVLDFYSCADCGRCTDNCPANAAGRKLSPKMISIKARDYAYEHYPIFGPAVNPGNTKFVGDVITEEEIWSCTTCGACEQECPIFIEYIDKIVDMRRYLLDQGSLPQSLQKPMQQVKKKGNAYGGNKVKRAAWAKDLEEVEVRELKKGDSADYLFFVDSCGSFDPRIQEITKAFARILSKASCDFGILGQDETESGNEIRRLGEEGLFEQVAQKNIDAFQERQFREIVTFDPHAFNVIKNDYPVKFPVLHASQLMAQLLKSGKLQLSGDYLQSRVVTYHDPCYLGRHNDMYEDPRFVLGRVPGMRLREMTRSFSRSFCCSGGGLLLWYESEEEKERMGEKRVRMAQEVQAEVIVTACPFCLINLEDAVKTTGNEGKIEVIDLVELVDRSLT</sequence>
<dbReference type="KEGG" id="dti:Desti_2063"/>
<keyword evidence="6" id="KW-0472">Membrane</keyword>
<dbReference type="STRING" id="706587.Desti_2063"/>
<feature type="transmembrane region" description="Helical" evidence="6">
    <location>
        <begin position="74"/>
        <end position="93"/>
    </location>
</feature>
<dbReference type="InterPro" id="IPR004017">
    <property type="entry name" value="Cys_rich_dom"/>
</dbReference>
<feature type="transmembrane region" description="Helical" evidence="6">
    <location>
        <begin position="192"/>
        <end position="213"/>
    </location>
</feature>
<dbReference type="OrthoDB" id="9794954at2"/>
<dbReference type="PANTHER" id="PTHR43255:SF1">
    <property type="entry name" value="IRON-SULFUR-BINDING OXIDOREDUCTASE FADF-RELATED"/>
    <property type="match status" value="1"/>
</dbReference>
<accession>I4C5C3</accession>
<dbReference type="Proteomes" id="UP000006055">
    <property type="component" value="Chromosome"/>
</dbReference>
<keyword evidence="5" id="KW-0411">Iron-sulfur</keyword>
<keyword evidence="4" id="KW-0408">Iron</keyword>
<dbReference type="GO" id="GO:0016491">
    <property type="term" value="F:oxidoreductase activity"/>
    <property type="evidence" value="ECO:0007669"/>
    <property type="project" value="UniProtKB-KW"/>
</dbReference>
<keyword evidence="9" id="KW-1185">Reference proteome</keyword>